<keyword evidence="2" id="KW-1185">Reference proteome</keyword>
<reference evidence="1 2" key="1">
    <citation type="submission" date="2019-06" db="EMBL/GenBank/DDBJ databases">
        <authorList>
            <person name="Broberg M."/>
        </authorList>
    </citation>
    <scope>NUCLEOTIDE SEQUENCE [LARGE SCALE GENOMIC DNA]</scope>
</reference>
<evidence type="ECO:0000313" key="2">
    <source>
        <dbReference type="Proteomes" id="UP000766486"/>
    </source>
</evidence>
<dbReference type="Proteomes" id="UP000766486">
    <property type="component" value="Unassembled WGS sequence"/>
</dbReference>
<dbReference type="EMBL" id="CABFNS010000823">
    <property type="protein sequence ID" value="VUC30620.1"/>
    <property type="molecule type" value="Genomic_DNA"/>
</dbReference>
<sequence length="687" mass="77290">MASTAELFVGPSVLPVYEYVDNHAKMYWESSHYETYWKTGDGHQIRVVELGKYTFGLNFGPISWPSDLEHPSGAISAVLQGHLQPENKSIESAPCTEDLQIECHVDTGFKCQGRFKAARRNLPWGLKGKIQWSLVLTGYGDRTLQLAETDVELYFVAVAKLPKKLFRGLPVSFFRRFLLPLRLMTDDMDINSFKDETLGRDIHDDEQGWLDYVVDKLHYQKSTRYDSWGSHNSYFQGGDKPLAFDHWVNDCDEKAKHTLNCYDLAALVSVIVPLGITNPKYSLQMKQMAPFGYINETNLIGWGPCNSPLTIGSSQVLGINDKNRTGFGSHIFMTISREPTDEINGPSELVLDATCRPFTSAHSGRETLSQYITNSIDDKTDLYQRFPKKLSLGTFIPKSNPINWPGPQRLFTEPEVFAPDYVDHVPTESNILRNVKEQFDGWKIAQPNISVHSTHLTALWFLTLNDEEAMTLSISRCATVGGERRNAFDSAHELYAVDLEKYTTHGVEISNVDSNIDKDVLDVWKSKSGDDLKVDAKHHWSAPSDNEKGAMLWTQGIFFVKLTKDKKEGIAKYAQKIVDLIADVLESPAPHAPKLSVEGPETIEVTVGKSFELTVSGLPERMIPIDVDIHNSRALYLSSSKSGSKVIFNFLAREVTVDKEAELIEFHAYDASMVYHYIGSVKITISE</sequence>
<evidence type="ECO:0000313" key="1">
    <source>
        <dbReference type="EMBL" id="VUC30620.1"/>
    </source>
</evidence>
<proteinExistence type="predicted"/>
<protein>
    <submittedName>
        <fullName evidence="1">Uncharacterized protein</fullName>
    </submittedName>
</protein>
<comment type="caution">
    <text evidence="1">The sequence shown here is derived from an EMBL/GenBank/DDBJ whole genome shotgun (WGS) entry which is preliminary data.</text>
</comment>
<organism evidence="1 2">
    <name type="scientific">Bionectria ochroleuca</name>
    <name type="common">Gliocladium roseum</name>
    <dbReference type="NCBI Taxonomy" id="29856"/>
    <lineage>
        <taxon>Eukaryota</taxon>
        <taxon>Fungi</taxon>
        <taxon>Dikarya</taxon>
        <taxon>Ascomycota</taxon>
        <taxon>Pezizomycotina</taxon>
        <taxon>Sordariomycetes</taxon>
        <taxon>Hypocreomycetidae</taxon>
        <taxon>Hypocreales</taxon>
        <taxon>Bionectriaceae</taxon>
        <taxon>Clonostachys</taxon>
    </lineage>
</organism>
<accession>A0ABY6UJ36</accession>
<gene>
    <name evidence="1" type="ORF">CLO192961_LOCUS291754</name>
</gene>
<name>A0ABY6UJ36_BIOOC</name>